<reference evidence="2 3" key="1">
    <citation type="submission" date="2022-05" db="EMBL/GenBank/DDBJ databases">
        <title>Chromosome-level reference genomes for two strains of Caenorhabditis briggsae: an improved platform for comparative genomics.</title>
        <authorList>
            <person name="Stevens L."/>
            <person name="Andersen E.C."/>
        </authorList>
    </citation>
    <scope>NUCLEOTIDE SEQUENCE [LARGE SCALE GENOMIC DNA]</scope>
    <source>
        <strain evidence="2">QX1410_ONT</strain>
        <tissue evidence="2">Whole-organism</tissue>
    </source>
</reference>
<dbReference type="EMBL" id="CP090896">
    <property type="protein sequence ID" value="ULT80013.1"/>
    <property type="molecule type" value="Genomic_DNA"/>
</dbReference>
<feature type="region of interest" description="Disordered" evidence="1">
    <location>
        <begin position="441"/>
        <end position="466"/>
    </location>
</feature>
<sequence>MDSDNDDVQLNDSTKKGKFPTKEDREVEVVGRFLKKKEPHLEGFVCYLRNCSFGRATTHLLLHDFDTNSLPHGKMKNKESPRNHPKSSWKPKNPYERVHQKNKPKIAKASRRDEFFEKEARVLSDIETVKEIGNIKAKTKKRIQYNTKHAGCAIFNDAAFNDGKKFVEAIKQIEIHGTVPLGCGDNNDLLQKAYAGPPTESRLHLYTEDGDANTERTIDKSIHNIENHAHRPTLSGSDCQSFLAIMWPVSKYSDLRKVKKFECLDEKEYSFYMIAQYIFHAAVPTRHSKELSFTILKLVYLLAIRGVLGPFDNAEKRANMIEYDLFNDRSLHTSSDSSLEEKAGQAIGWLGKFMTNSGFSPGLRCFRWFYRYVTDSTTVLLNANKFLEWDQVITRHIQFRKEEWDEEQEILLKLQNTDEPVDSQFHDFYVPEDGDCLPIRRYSLPNSSEPSTSNASQQSGSNKPREITFNGIRVGQLVPIPRPQAPQKPYERHTYDELNVRMEEHNYLVMAGLTKIKRD</sequence>
<evidence type="ECO:0000256" key="1">
    <source>
        <dbReference type="SAM" id="MobiDB-lite"/>
    </source>
</evidence>
<feature type="compositionally biased region" description="Polar residues" evidence="1">
    <location>
        <begin position="444"/>
        <end position="462"/>
    </location>
</feature>
<proteinExistence type="predicted"/>
<feature type="compositionally biased region" description="Basic residues" evidence="1">
    <location>
        <begin position="100"/>
        <end position="109"/>
    </location>
</feature>
<dbReference type="Proteomes" id="UP000827892">
    <property type="component" value="Chromosome X"/>
</dbReference>
<evidence type="ECO:0000313" key="3">
    <source>
        <dbReference type="Proteomes" id="UP000827892"/>
    </source>
</evidence>
<dbReference type="AlphaFoldDB" id="A0AAE9CT73"/>
<gene>
    <name evidence="2" type="ORF">L3Y34_010537</name>
</gene>
<accession>A0AAE9CT73</accession>
<name>A0AAE9CT73_CAEBR</name>
<organism evidence="2 3">
    <name type="scientific">Caenorhabditis briggsae</name>
    <dbReference type="NCBI Taxonomy" id="6238"/>
    <lineage>
        <taxon>Eukaryota</taxon>
        <taxon>Metazoa</taxon>
        <taxon>Ecdysozoa</taxon>
        <taxon>Nematoda</taxon>
        <taxon>Chromadorea</taxon>
        <taxon>Rhabditida</taxon>
        <taxon>Rhabditina</taxon>
        <taxon>Rhabditomorpha</taxon>
        <taxon>Rhabditoidea</taxon>
        <taxon>Rhabditidae</taxon>
        <taxon>Peloderinae</taxon>
        <taxon>Caenorhabditis</taxon>
    </lineage>
</organism>
<protein>
    <submittedName>
        <fullName evidence="2">Uncharacterized protein</fullName>
    </submittedName>
</protein>
<feature type="region of interest" description="Disordered" evidence="1">
    <location>
        <begin position="67"/>
        <end position="110"/>
    </location>
</feature>
<feature type="region of interest" description="Disordered" evidence="1">
    <location>
        <begin position="1"/>
        <end position="22"/>
    </location>
</feature>
<evidence type="ECO:0000313" key="2">
    <source>
        <dbReference type="EMBL" id="ULT80013.1"/>
    </source>
</evidence>